<feature type="compositionally biased region" description="Basic and acidic residues" evidence="2">
    <location>
        <begin position="9"/>
        <end position="21"/>
    </location>
</feature>
<dbReference type="EMBL" id="JBDFQZ010000013">
    <property type="protein sequence ID" value="KAK9670452.1"/>
    <property type="molecule type" value="Genomic_DNA"/>
</dbReference>
<dbReference type="EMBL" id="JBDFQZ010000013">
    <property type="protein sequence ID" value="KAK9670454.1"/>
    <property type="molecule type" value="Genomic_DNA"/>
</dbReference>
<dbReference type="PANTHER" id="PTHR36406:SF2">
    <property type="entry name" value="MEDIATOR OF RNA POLYMERASE II TRANSCRIPTION SUBUNIT 30"/>
    <property type="match status" value="1"/>
</dbReference>
<evidence type="ECO:0000256" key="1">
    <source>
        <dbReference type="SAM" id="Coils"/>
    </source>
</evidence>
<dbReference type="EMBL" id="JBDFQZ010000013">
    <property type="protein sequence ID" value="KAK9670451.1"/>
    <property type="molecule type" value="Genomic_DNA"/>
</dbReference>
<evidence type="ECO:0000313" key="4">
    <source>
        <dbReference type="Proteomes" id="UP001443914"/>
    </source>
</evidence>
<reference evidence="3 4" key="1">
    <citation type="submission" date="2024-03" db="EMBL/GenBank/DDBJ databases">
        <title>WGS assembly of Saponaria officinalis var. Norfolk2.</title>
        <authorList>
            <person name="Jenkins J."/>
            <person name="Shu S."/>
            <person name="Grimwood J."/>
            <person name="Barry K."/>
            <person name="Goodstein D."/>
            <person name="Schmutz J."/>
            <person name="Leebens-Mack J."/>
            <person name="Osbourn A."/>
        </authorList>
    </citation>
    <scope>NUCLEOTIDE SEQUENCE [LARGE SCALE GENOMIC DNA]</scope>
    <source>
        <strain evidence="4">cv. Norfolk2</strain>
        <strain evidence="3">JIC</strain>
        <tissue evidence="3">Leaf</tissue>
    </source>
</reference>
<dbReference type="EMBL" id="JBDFQZ010000013">
    <property type="protein sequence ID" value="KAK9670453.1"/>
    <property type="molecule type" value="Genomic_DNA"/>
</dbReference>
<proteinExistence type="predicted"/>
<feature type="coiled-coil region" evidence="1">
    <location>
        <begin position="131"/>
        <end position="165"/>
    </location>
</feature>
<dbReference type="PANTHER" id="PTHR36406">
    <property type="entry name" value="MEDIATOR OF RNA POLYMERASE II TRANSCRIPTION SUBUNIT 30"/>
    <property type="match status" value="1"/>
</dbReference>
<dbReference type="GO" id="GO:0016592">
    <property type="term" value="C:mediator complex"/>
    <property type="evidence" value="ECO:0007669"/>
    <property type="project" value="InterPro"/>
</dbReference>
<feature type="region of interest" description="Disordered" evidence="2">
    <location>
        <begin position="1"/>
        <end position="21"/>
    </location>
</feature>
<evidence type="ECO:0008006" key="5">
    <source>
        <dbReference type="Google" id="ProtNLM"/>
    </source>
</evidence>
<dbReference type="AlphaFoldDB" id="A0AAW1H023"/>
<name>A0AAW1H023_SAPOF</name>
<accession>A0AAW1H023</accession>
<evidence type="ECO:0000256" key="2">
    <source>
        <dbReference type="SAM" id="MobiDB-lite"/>
    </source>
</evidence>
<evidence type="ECO:0000313" key="3">
    <source>
        <dbReference type="EMBL" id="KAK9670454.1"/>
    </source>
</evidence>
<protein>
    <recommendedName>
        <fullName evidence="5">Mediator of RNA polymerase II transcription subunit 30</fullName>
    </recommendedName>
</protein>
<dbReference type="Proteomes" id="UP001443914">
    <property type="component" value="Unassembled WGS sequence"/>
</dbReference>
<gene>
    <name evidence="3" type="ORF">RND81_13G203100</name>
</gene>
<comment type="caution">
    <text evidence="3">The sequence shown here is derived from an EMBL/GenBank/DDBJ whole genome shotgun (WGS) entry which is preliminary data.</text>
</comment>
<dbReference type="InterPro" id="IPR034568">
    <property type="entry name" value="MED30"/>
</dbReference>
<sequence length="177" mass="19200">MEDDGNESENPKSVKELAAEGQKHLEDTVDAAFQILSAMNDELCNPALWSTTASATPDNGIANGILANGHSDGLNGDVSDSSHDMGGSALDDARLRYKSSVDSLRDILNAMPDSQQEAMDSSPSLAVVEEIMKLEEQTSSLRMELAEKNKHLKRLIDQLRELITDIATWQSPCSAVR</sequence>
<keyword evidence="1" id="KW-0175">Coiled coil</keyword>
<keyword evidence="4" id="KW-1185">Reference proteome</keyword>
<organism evidence="3 4">
    <name type="scientific">Saponaria officinalis</name>
    <name type="common">Common soapwort</name>
    <name type="synonym">Lychnis saponaria</name>
    <dbReference type="NCBI Taxonomy" id="3572"/>
    <lineage>
        <taxon>Eukaryota</taxon>
        <taxon>Viridiplantae</taxon>
        <taxon>Streptophyta</taxon>
        <taxon>Embryophyta</taxon>
        <taxon>Tracheophyta</taxon>
        <taxon>Spermatophyta</taxon>
        <taxon>Magnoliopsida</taxon>
        <taxon>eudicotyledons</taxon>
        <taxon>Gunneridae</taxon>
        <taxon>Pentapetalae</taxon>
        <taxon>Caryophyllales</taxon>
        <taxon>Caryophyllaceae</taxon>
        <taxon>Caryophylleae</taxon>
        <taxon>Saponaria</taxon>
    </lineage>
</organism>